<feature type="domain" description="Rhodanese" evidence="1">
    <location>
        <begin position="29"/>
        <end position="106"/>
    </location>
</feature>
<dbReference type="CDD" id="cd00158">
    <property type="entry name" value="RHOD"/>
    <property type="match status" value="1"/>
</dbReference>
<dbReference type="Gene3D" id="3.40.250.10">
    <property type="entry name" value="Rhodanese-like domain"/>
    <property type="match status" value="1"/>
</dbReference>
<dbReference type="InterPro" id="IPR001763">
    <property type="entry name" value="Rhodanese-like_dom"/>
</dbReference>
<proteinExistence type="predicted"/>
<dbReference type="InterPro" id="IPR036873">
    <property type="entry name" value="Rhodanese-like_dom_sf"/>
</dbReference>
<dbReference type="SUPFAM" id="SSF52821">
    <property type="entry name" value="Rhodanese/Cell cycle control phosphatase"/>
    <property type="match status" value="1"/>
</dbReference>
<name>A0A1I1STM6_9GAMM</name>
<dbReference type="GO" id="GO:0016740">
    <property type="term" value="F:transferase activity"/>
    <property type="evidence" value="ECO:0007669"/>
    <property type="project" value="UniProtKB-KW"/>
</dbReference>
<dbReference type="OrthoDB" id="9791096at2"/>
<protein>
    <submittedName>
        <fullName evidence="2">Rhodanese-related sulfurtransferase</fullName>
    </submittedName>
</protein>
<organism evidence="2 3">
    <name type="scientific">Pseudoalteromonas denitrificans DSM 6059</name>
    <dbReference type="NCBI Taxonomy" id="1123010"/>
    <lineage>
        <taxon>Bacteria</taxon>
        <taxon>Pseudomonadati</taxon>
        <taxon>Pseudomonadota</taxon>
        <taxon>Gammaproteobacteria</taxon>
        <taxon>Alteromonadales</taxon>
        <taxon>Pseudoalteromonadaceae</taxon>
        <taxon>Pseudoalteromonas</taxon>
    </lineage>
</organism>
<dbReference type="PROSITE" id="PS50206">
    <property type="entry name" value="RHODANESE_3"/>
    <property type="match status" value="1"/>
</dbReference>
<dbReference type="AlphaFoldDB" id="A0A1I1STM6"/>
<dbReference type="Proteomes" id="UP000198862">
    <property type="component" value="Unassembled WGS sequence"/>
</dbReference>
<dbReference type="STRING" id="1123010.SAMN02745724_04645"/>
<dbReference type="RefSeq" id="WP_091990408.1">
    <property type="nucleotide sequence ID" value="NZ_FOLO01000061.1"/>
</dbReference>
<dbReference type="Pfam" id="PF00581">
    <property type="entry name" value="Rhodanese"/>
    <property type="match status" value="1"/>
</dbReference>
<dbReference type="EMBL" id="FOLO01000061">
    <property type="protein sequence ID" value="SFD48088.1"/>
    <property type="molecule type" value="Genomic_DNA"/>
</dbReference>
<keyword evidence="2" id="KW-0808">Transferase</keyword>
<gene>
    <name evidence="2" type="ORF">SAMN02745724_04645</name>
</gene>
<reference evidence="2 3" key="1">
    <citation type="submission" date="2016-10" db="EMBL/GenBank/DDBJ databases">
        <authorList>
            <person name="de Groot N.N."/>
        </authorList>
    </citation>
    <scope>NUCLEOTIDE SEQUENCE [LARGE SCALE GENOMIC DNA]</scope>
    <source>
        <strain evidence="2 3">DSM 6059</strain>
    </source>
</reference>
<evidence type="ECO:0000259" key="1">
    <source>
        <dbReference type="PROSITE" id="PS50206"/>
    </source>
</evidence>
<accession>A0A1I1STM6</accession>
<keyword evidence="3" id="KW-1185">Reference proteome</keyword>
<evidence type="ECO:0000313" key="2">
    <source>
        <dbReference type="EMBL" id="SFD48088.1"/>
    </source>
</evidence>
<evidence type="ECO:0000313" key="3">
    <source>
        <dbReference type="Proteomes" id="UP000198862"/>
    </source>
</evidence>
<sequence length="114" mass="12836">MLKTVPQVVMQAQKSLNCITADEALTLCKKMNGIIIDVRESIEYAHKSASNTMNIPRGILEMKMLELYPNSEKAIFIHCASGVRAILSTEQLKRFGYKNVWSITCTLEDICQVL</sequence>